<gene>
    <name evidence="4" type="ORF">C3F09_04390</name>
</gene>
<dbReference type="Pfam" id="PF13505">
    <property type="entry name" value="OMP_b-brl"/>
    <property type="match status" value="1"/>
</dbReference>
<organism evidence="4 5">
    <name type="scientific">candidate division GN15 bacterium</name>
    <dbReference type="NCBI Taxonomy" id="2072418"/>
    <lineage>
        <taxon>Bacteria</taxon>
        <taxon>candidate division GN15</taxon>
    </lineage>
</organism>
<evidence type="ECO:0000313" key="4">
    <source>
        <dbReference type="EMBL" id="PWB74127.1"/>
    </source>
</evidence>
<feature type="domain" description="Outer membrane protein beta-barrel" evidence="3">
    <location>
        <begin position="13"/>
        <end position="172"/>
    </location>
</feature>
<name>A0A855X818_9BACT</name>
<sequence>MSFNRSTILRLTTLLVIAFCATTHAFDGKRKGFVAGFGLGFTPIASLSADRLGIETTKSGFGANMLAGYAWDDRNMIVYEGSGCLSKVSELGSSYVLQGLNGVGWYHYWGNSNRRVFTSVGIGLMVFSTEHWNVDGHGFGYSAGVGYEFLKQLQVGLYYAGGHTSNDYGVSANHTVLNLLVTLVAY</sequence>
<comment type="caution">
    <text evidence="4">The sequence shown here is derived from an EMBL/GenBank/DDBJ whole genome shotgun (WGS) entry which is preliminary data.</text>
</comment>
<dbReference type="EMBL" id="PQAP01000040">
    <property type="protein sequence ID" value="PWB74127.1"/>
    <property type="molecule type" value="Genomic_DNA"/>
</dbReference>
<reference evidence="4 5" key="1">
    <citation type="journal article" date="2018" name="ISME J.">
        <title>A methanotrophic archaeon couples anaerobic oxidation of methane to Fe(III) reduction.</title>
        <authorList>
            <person name="Cai C."/>
            <person name="Leu A.O."/>
            <person name="Xie G.J."/>
            <person name="Guo J."/>
            <person name="Feng Y."/>
            <person name="Zhao J.X."/>
            <person name="Tyson G.W."/>
            <person name="Yuan Z."/>
            <person name="Hu S."/>
        </authorList>
    </citation>
    <scope>NUCLEOTIDE SEQUENCE [LARGE SCALE GENOMIC DNA]</scope>
    <source>
        <strain evidence="4">FeB_12</strain>
    </source>
</reference>
<dbReference type="InterPro" id="IPR011250">
    <property type="entry name" value="OMP/PagP_B-barrel"/>
</dbReference>
<dbReference type="InterPro" id="IPR027385">
    <property type="entry name" value="Beta-barrel_OMP"/>
</dbReference>
<feature type="signal peptide" evidence="2">
    <location>
        <begin position="1"/>
        <end position="25"/>
    </location>
</feature>
<evidence type="ECO:0000256" key="2">
    <source>
        <dbReference type="SAM" id="SignalP"/>
    </source>
</evidence>
<evidence type="ECO:0000259" key="3">
    <source>
        <dbReference type="Pfam" id="PF13505"/>
    </source>
</evidence>
<dbReference type="Proteomes" id="UP000250918">
    <property type="component" value="Unassembled WGS sequence"/>
</dbReference>
<protein>
    <recommendedName>
        <fullName evidence="3">Outer membrane protein beta-barrel domain-containing protein</fullName>
    </recommendedName>
</protein>
<evidence type="ECO:0000256" key="1">
    <source>
        <dbReference type="ARBA" id="ARBA00022729"/>
    </source>
</evidence>
<keyword evidence="1 2" id="KW-0732">Signal</keyword>
<dbReference type="AlphaFoldDB" id="A0A855X818"/>
<accession>A0A855X818</accession>
<evidence type="ECO:0000313" key="5">
    <source>
        <dbReference type="Proteomes" id="UP000250918"/>
    </source>
</evidence>
<dbReference type="SUPFAM" id="SSF56925">
    <property type="entry name" value="OMPA-like"/>
    <property type="match status" value="1"/>
</dbReference>
<proteinExistence type="predicted"/>
<feature type="chain" id="PRO_5032598443" description="Outer membrane protein beta-barrel domain-containing protein" evidence="2">
    <location>
        <begin position="26"/>
        <end position="186"/>
    </location>
</feature>